<sequence length="64" mass="7576">MSLFINSLSVDINPLYHDCNLLKRQLKHHVALRLLYLCIVITEKQVLQTDEQTKPKNKFINRLN</sequence>
<gene>
    <name evidence="1" type="ORF">DW668_03485</name>
</gene>
<dbReference type="Proteomes" id="UP000283762">
    <property type="component" value="Unassembled WGS sequence"/>
</dbReference>
<accession>A0A414Q9L4</accession>
<evidence type="ECO:0000313" key="2">
    <source>
        <dbReference type="Proteomes" id="UP000283762"/>
    </source>
</evidence>
<evidence type="ECO:0000313" key="1">
    <source>
        <dbReference type="EMBL" id="RHF77480.1"/>
    </source>
</evidence>
<name>A0A414Q9L4_BACSE</name>
<dbReference type="AlphaFoldDB" id="A0A414Q9L4"/>
<reference evidence="1 2" key="1">
    <citation type="submission" date="2018-08" db="EMBL/GenBank/DDBJ databases">
        <title>A genome reference for cultivated species of the human gut microbiota.</title>
        <authorList>
            <person name="Zou Y."/>
            <person name="Xue W."/>
            <person name="Luo G."/>
        </authorList>
    </citation>
    <scope>NUCLEOTIDE SEQUENCE [LARGE SCALE GENOMIC DNA]</scope>
    <source>
        <strain evidence="1 2">AM25-16</strain>
    </source>
</reference>
<protein>
    <submittedName>
        <fullName evidence="1">Uncharacterized protein</fullName>
    </submittedName>
</protein>
<organism evidence="1 2">
    <name type="scientific">Bacteroides stercoris</name>
    <dbReference type="NCBI Taxonomy" id="46506"/>
    <lineage>
        <taxon>Bacteria</taxon>
        <taxon>Pseudomonadati</taxon>
        <taxon>Bacteroidota</taxon>
        <taxon>Bacteroidia</taxon>
        <taxon>Bacteroidales</taxon>
        <taxon>Bacteroidaceae</taxon>
        <taxon>Bacteroides</taxon>
    </lineage>
</organism>
<proteinExistence type="predicted"/>
<dbReference type="EMBL" id="QRHJ01000006">
    <property type="protein sequence ID" value="RHF77480.1"/>
    <property type="molecule type" value="Genomic_DNA"/>
</dbReference>
<comment type="caution">
    <text evidence="1">The sequence shown here is derived from an EMBL/GenBank/DDBJ whole genome shotgun (WGS) entry which is preliminary data.</text>
</comment>